<accession>A0A9D4C833</accession>
<comment type="caution">
    <text evidence="2">The sequence shown here is derived from an EMBL/GenBank/DDBJ whole genome shotgun (WGS) entry which is preliminary data.</text>
</comment>
<reference evidence="2" key="1">
    <citation type="journal article" date="2019" name="bioRxiv">
        <title>The Genome of the Zebra Mussel, Dreissena polymorpha: A Resource for Invasive Species Research.</title>
        <authorList>
            <person name="McCartney M.A."/>
            <person name="Auch B."/>
            <person name="Kono T."/>
            <person name="Mallez S."/>
            <person name="Zhang Y."/>
            <person name="Obille A."/>
            <person name="Becker A."/>
            <person name="Abrahante J.E."/>
            <person name="Garbe J."/>
            <person name="Badalamenti J.P."/>
            <person name="Herman A."/>
            <person name="Mangelson H."/>
            <person name="Liachko I."/>
            <person name="Sullivan S."/>
            <person name="Sone E.D."/>
            <person name="Koren S."/>
            <person name="Silverstein K.A.T."/>
            <person name="Beckman K.B."/>
            <person name="Gohl D.M."/>
        </authorList>
    </citation>
    <scope>NUCLEOTIDE SEQUENCE</scope>
    <source>
        <strain evidence="2">Duluth1</strain>
        <tissue evidence="2">Whole animal</tissue>
    </source>
</reference>
<gene>
    <name evidence="2" type="ORF">DPMN_061577</name>
</gene>
<feature type="compositionally biased region" description="Polar residues" evidence="1">
    <location>
        <begin position="1"/>
        <end position="10"/>
    </location>
</feature>
<evidence type="ECO:0000313" key="2">
    <source>
        <dbReference type="EMBL" id="KAH3718770.1"/>
    </source>
</evidence>
<organism evidence="2 3">
    <name type="scientific">Dreissena polymorpha</name>
    <name type="common">Zebra mussel</name>
    <name type="synonym">Mytilus polymorpha</name>
    <dbReference type="NCBI Taxonomy" id="45954"/>
    <lineage>
        <taxon>Eukaryota</taxon>
        <taxon>Metazoa</taxon>
        <taxon>Spiralia</taxon>
        <taxon>Lophotrochozoa</taxon>
        <taxon>Mollusca</taxon>
        <taxon>Bivalvia</taxon>
        <taxon>Autobranchia</taxon>
        <taxon>Heteroconchia</taxon>
        <taxon>Euheterodonta</taxon>
        <taxon>Imparidentia</taxon>
        <taxon>Neoheterodontei</taxon>
        <taxon>Myida</taxon>
        <taxon>Dreissenoidea</taxon>
        <taxon>Dreissenidae</taxon>
        <taxon>Dreissena</taxon>
    </lineage>
</organism>
<feature type="compositionally biased region" description="Basic and acidic residues" evidence="1">
    <location>
        <begin position="12"/>
        <end position="24"/>
    </location>
</feature>
<evidence type="ECO:0000256" key="1">
    <source>
        <dbReference type="SAM" id="MobiDB-lite"/>
    </source>
</evidence>
<reference evidence="2" key="2">
    <citation type="submission" date="2020-11" db="EMBL/GenBank/DDBJ databases">
        <authorList>
            <person name="McCartney M.A."/>
            <person name="Auch B."/>
            <person name="Kono T."/>
            <person name="Mallez S."/>
            <person name="Becker A."/>
            <person name="Gohl D.M."/>
            <person name="Silverstein K.A.T."/>
            <person name="Koren S."/>
            <person name="Bechman K.B."/>
            <person name="Herman A."/>
            <person name="Abrahante J.E."/>
            <person name="Garbe J."/>
        </authorList>
    </citation>
    <scope>NUCLEOTIDE SEQUENCE</scope>
    <source>
        <strain evidence="2">Duluth1</strain>
        <tissue evidence="2">Whole animal</tissue>
    </source>
</reference>
<feature type="region of interest" description="Disordered" evidence="1">
    <location>
        <begin position="1"/>
        <end position="73"/>
    </location>
</feature>
<dbReference type="Proteomes" id="UP000828390">
    <property type="component" value="Unassembled WGS sequence"/>
</dbReference>
<keyword evidence="3" id="KW-1185">Reference proteome</keyword>
<evidence type="ECO:0000313" key="3">
    <source>
        <dbReference type="Proteomes" id="UP000828390"/>
    </source>
</evidence>
<dbReference type="EMBL" id="JAIWYP010000013">
    <property type="protein sequence ID" value="KAH3718770.1"/>
    <property type="molecule type" value="Genomic_DNA"/>
</dbReference>
<feature type="compositionally biased region" description="Polar residues" evidence="1">
    <location>
        <begin position="45"/>
        <end position="61"/>
    </location>
</feature>
<proteinExistence type="predicted"/>
<sequence>MKCPSCNTTKPRTHEPKSGGREITSDSYKNELATYTSQRKELNDTSKITPSISLPSTSGLQINRPDVTMETDTDDDELGDTVSCCVCKQITPQDLSLHPHLNIVNWAHCDECDGWVHLAFCTVVRVVRRQSELVYPKCEDNQTNHHTRDVFVRNTVLPTAPL</sequence>
<dbReference type="AlphaFoldDB" id="A0A9D4C833"/>
<name>A0A9D4C833_DREPO</name>
<protein>
    <submittedName>
        <fullName evidence="2">Uncharacterized protein</fullName>
    </submittedName>
</protein>